<evidence type="ECO:0000313" key="1">
    <source>
        <dbReference type="EMBL" id="KAI3712976.1"/>
    </source>
</evidence>
<name>A0ACB9AU31_9ASTR</name>
<organism evidence="1 2">
    <name type="scientific">Smallanthus sonchifolius</name>
    <dbReference type="NCBI Taxonomy" id="185202"/>
    <lineage>
        <taxon>Eukaryota</taxon>
        <taxon>Viridiplantae</taxon>
        <taxon>Streptophyta</taxon>
        <taxon>Embryophyta</taxon>
        <taxon>Tracheophyta</taxon>
        <taxon>Spermatophyta</taxon>
        <taxon>Magnoliopsida</taxon>
        <taxon>eudicotyledons</taxon>
        <taxon>Gunneridae</taxon>
        <taxon>Pentapetalae</taxon>
        <taxon>asterids</taxon>
        <taxon>campanulids</taxon>
        <taxon>Asterales</taxon>
        <taxon>Asteraceae</taxon>
        <taxon>Asteroideae</taxon>
        <taxon>Heliantheae alliance</taxon>
        <taxon>Millerieae</taxon>
        <taxon>Smallanthus</taxon>
    </lineage>
</organism>
<proteinExistence type="predicted"/>
<protein>
    <submittedName>
        <fullName evidence="1">Uncharacterized protein</fullName>
    </submittedName>
</protein>
<dbReference type="Proteomes" id="UP001056120">
    <property type="component" value="Linkage Group LG24"/>
</dbReference>
<keyword evidence="2" id="KW-1185">Reference proteome</keyword>
<dbReference type="EMBL" id="CM042041">
    <property type="protein sequence ID" value="KAI3712976.1"/>
    <property type="molecule type" value="Genomic_DNA"/>
</dbReference>
<accession>A0ACB9AU31</accession>
<gene>
    <name evidence="1" type="ORF">L1987_71546</name>
</gene>
<reference evidence="2" key="1">
    <citation type="journal article" date="2022" name="Mol. Ecol. Resour.">
        <title>The genomes of chicory, endive, great burdock and yacon provide insights into Asteraceae palaeo-polyploidization history and plant inulin production.</title>
        <authorList>
            <person name="Fan W."/>
            <person name="Wang S."/>
            <person name="Wang H."/>
            <person name="Wang A."/>
            <person name="Jiang F."/>
            <person name="Liu H."/>
            <person name="Zhao H."/>
            <person name="Xu D."/>
            <person name="Zhang Y."/>
        </authorList>
    </citation>
    <scope>NUCLEOTIDE SEQUENCE [LARGE SCALE GENOMIC DNA]</scope>
    <source>
        <strain evidence="2">cv. Yunnan</strain>
    </source>
</reference>
<comment type="caution">
    <text evidence="1">The sequence shown here is derived from an EMBL/GenBank/DDBJ whole genome shotgun (WGS) entry which is preliminary data.</text>
</comment>
<reference evidence="1 2" key="2">
    <citation type="journal article" date="2022" name="Mol. Ecol. Resour.">
        <title>The genomes of chicory, endive, great burdock and yacon provide insights into Asteraceae paleo-polyploidization history and plant inulin production.</title>
        <authorList>
            <person name="Fan W."/>
            <person name="Wang S."/>
            <person name="Wang H."/>
            <person name="Wang A."/>
            <person name="Jiang F."/>
            <person name="Liu H."/>
            <person name="Zhao H."/>
            <person name="Xu D."/>
            <person name="Zhang Y."/>
        </authorList>
    </citation>
    <scope>NUCLEOTIDE SEQUENCE [LARGE SCALE GENOMIC DNA]</scope>
    <source>
        <strain evidence="2">cv. Yunnan</strain>
        <tissue evidence="1">Leaves</tissue>
    </source>
</reference>
<sequence length="339" mass="36474">MESSFQMNTNLTERNYLGLSDCSSVDSSNAPCISEVNKNSLNLRATELRLGLPGSQSPERDPESSLTSSEKLDEKPLFPLLPSVDGICSSSPKTVVSGHKRIFTDVMDSCSEVKGLSEGNWLFSGSGNESDPSKSVTQGKFSSNSNVSGMVSSGDQPAKGTTNLNTVISSNPPAAKAQVVGWPPVRSFRKNILATSSKNNDEVDGKPCSGALFVKVSMDGAPYLRKVDLRGYSTYQQLSSALEKMFTCFTIGQCGSHGGPGRENLSESKLRDLLHGSGYVLTYEDKDGDWMLVGDVPWDMFIGSCKRLKIMKGSDAIGLAPRGTEKSKRPEARFLPLMG</sequence>
<evidence type="ECO:0000313" key="2">
    <source>
        <dbReference type="Proteomes" id="UP001056120"/>
    </source>
</evidence>